<name>A0ABQ9TPT1_SAGOE</name>
<gene>
    <name evidence="2" type="ORF">P7K49_032694</name>
</gene>
<evidence type="ECO:0000313" key="2">
    <source>
        <dbReference type="EMBL" id="KAK2086787.1"/>
    </source>
</evidence>
<keyword evidence="3" id="KW-1185">Reference proteome</keyword>
<accession>A0ABQ9TPT1</accession>
<dbReference type="Proteomes" id="UP001266305">
    <property type="component" value="Unassembled WGS sequence"/>
</dbReference>
<sequence length="148" mass="15215">MAEASPQPGRYFCHCCSVEIVPRLPRRPRVDRRGAGAVRVRTPSCTCGKLRPGRGEAGPSRGGAAGSGDPTSVAFSIREAAGTPGGIRPPNPVNLGIAQGRDPENNARGPSPSAQSGAPQARLVEPWPPPGSSRHHPGVRPRPAGGAL</sequence>
<reference evidence="2 3" key="1">
    <citation type="submission" date="2023-05" db="EMBL/GenBank/DDBJ databases">
        <title>B98-5 Cell Line De Novo Hybrid Assembly: An Optical Mapping Approach.</title>
        <authorList>
            <person name="Kananen K."/>
            <person name="Auerbach J.A."/>
            <person name="Kautto E."/>
            <person name="Blachly J.S."/>
        </authorList>
    </citation>
    <scope>NUCLEOTIDE SEQUENCE [LARGE SCALE GENOMIC DNA]</scope>
    <source>
        <strain evidence="2">B95-8</strain>
        <tissue evidence="2">Cell line</tissue>
    </source>
</reference>
<protein>
    <submittedName>
        <fullName evidence="2">Uncharacterized protein</fullName>
    </submittedName>
</protein>
<dbReference type="EMBL" id="JASSZA010000019">
    <property type="protein sequence ID" value="KAK2086787.1"/>
    <property type="molecule type" value="Genomic_DNA"/>
</dbReference>
<proteinExistence type="predicted"/>
<evidence type="ECO:0000313" key="3">
    <source>
        <dbReference type="Proteomes" id="UP001266305"/>
    </source>
</evidence>
<comment type="caution">
    <text evidence="2">The sequence shown here is derived from an EMBL/GenBank/DDBJ whole genome shotgun (WGS) entry which is preliminary data.</text>
</comment>
<evidence type="ECO:0000256" key="1">
    <source>
        <dbReference type="SAM" id="MobiDB-lite"/>
    </source>
</evidence>
<organism evidence="2 3">
    <name type="scientific">Saguinus oedipus</name>
    <name type="common">Cotton-top tamarin</name>
    <name type="synonym">Oedipomidas oedipus</name>
    <dbReference type="NCBI Taxonomy" id="9490"/>
    <lineage>
        <taxon>Eukaryota</taxon>
        <taxon>Metazoa</taxon>
        <taxon>Chordata</taxon>
        <taxon>Craniata</taxon>
        <taxon>Vertebrata</taxon>
        <taxon>Euteleostomi</taxon>
        <taxon>Mammalia</taxon>
        <taxon>Eutheria</taxon>
        <taxon>Euarchontoglires</taxon>
        <taxon>Primates</taxon>
        <taxon>Haplorrhini</taxon>
        <taxon>Platyrrhini</taxon>
        <taxon>Cebidae</taxon>
        <taxon>Callitrichinae</taxon>
        <taxon>Saguinus</taxon>
    </lineage>
</organism>
<feature type="region of interest" description="Disordered" evidence="1">
    <location>
        <begin position="32"/>
        <end position="148"/>
    </location>
</feature>